<evidence type="ECO:0000313" key="1">
    <source>
        <dbReference type="EMBL" id="PSR71194.1"/>
    </source>
</evidence>
<accession>A0A2R6NFM6</accession>
<proteinExistence type="predicted"/>
<keyword evidence="2" id="KW-1185">Reference proteome</keyword>
<dbReference type="EMBL" id="MLYV02001291">
    <property type="protein sequence ID" value="PSR71194.1"/>
    <property type="molecule type" value="Genomic_DNA"/>
</dbReference>
<dbReference type="AlphaFoldDB" id="A0A2R6NFM6"/>
<protein>
    <submittedName>
        <fullName evidence="1">Uncharacterized protein</fullName>
    </submittedName>
</protein>
<gene>
    <name evidence="1" type="ORF">PHLCEN_2v12926</name>
</gene>
<reference evidence="1 2" key="1">
    <citation type="submission" date="2018-02" db="EMBL/GenBank/DDBJ databases">
        <title>Genome sequence of the basidiomycete white-rot fungus Phlebia centrifuga.</title>
        <authorList>
            <person name="Granchi Z."/>
            <person name="Peng M."/>
            <person name="de Vries R.P."/>
            <person name="Hilden K."/>
            <person name="Makela M.R."/>
            <person name="Grigoriev I."/>
            <person name="Riley R."/>
        </authorList>
    </citation>
    <scope>NUCLEOTIDE SEQUENCE [LARGE SCALE GENOMIC DNA]</scope>
    <source>
        <strain evidence="1 2">FBCC195</strain>
    </source>
</reference>
<evidence type="ECO:0000313" key="2">
    <source>
        <dbReference type="Proteomes" id="UP000186601"/>
    </source>
</evidence>
<dbReference type="Proteomes" id="UP000186601">
    <property type="component" value="Unassembled WGS sequence"/>
</dbReference>
<name>A0A2R6NFM6_9APHY</name>
<sequence length="56" mass="6434">MSLPDMYVSAGLCINMRKALSHGAKKILKVLQQYDEVKLSTHAKFQILPQGLYLWR</sequence>
<comment type="caution">
    <text evidence="1">The sequence shown here is derived from an EMBL/GenBank/DDBJ whole genome shotgun (WGS) entry which is preliminary data.</text>
</comment>
<organism evidence="1 2">
    <name type="scientific">Hermanssonia centrifuga</name>
    <dbReference type="NCBI Taxonomy" id="98765"/>
    <lineage>
        <taxon>Eukaryota</taxon>
        <taxon>Fungi</taxon>
        <taxon>Dikarya</taxon>
        <taxon>Basidiomycota</taxon>
        <taxon>Agaricomycotina</taxon>
        <taxon>Agaricomycetes</taxon>
        <taxon>Polyporales</taxon>
        <taxon>Meruliaceae</taxon>
        <taxon>Hermanssonia</taxon>
    </lineage>
</organism>